<comment type="subunit">
    <text evidence="11">Interacts with BRI3BP. Interacts with MGAT1 and IFITM3.</text>
</comment>
<evidence type="ECO:0000256" key="11">
    <source>
        <dbReference type="ARBA" id="ARBA00046593"/>
    </source>
</evidence>
<feature type="transmembrane region" description="Helical" evidence="13">
    <location>
        <begin position="310"/>
        <end position="328"/>
    </location>
</feature>
<proteinExistence type="inferred from homology"/>
<keyword evidence="5 13" id="KW-0812">Transmembrane</keyword>
<comment type="similarity">
    <text evidence="3">Belongs to the BRI3 family.</text>
</comment>
<sequence length="342" mass="37045">MHPPRLPTAAEFRPSSLVLKQQQSKRFGFAVWQSCPSLPVSACCTKQDPLLPVAVSSVARMAWLGWALLAVHEVQVLGKGFVPDFLRSAVASPCFVREDLCFLVVWWVGQDPENLPRGVSRGVSFLRVFVPTKITTTTMVTNDIKVISHVNSAPLGFEIVHQEHVQGSYPNEPSCAPPYPTSAVPPFPTSPSSAPSFPPTPHPTPYPTTPALYPQLPTPEVNPVPSAPPPSPKPSRPPPPKPSSAAKQAKSGETSESKKQALLLPQEDDKKKKKSEVVQLHGTDEKIVVAVPNCPHCKAGTMQKTPTTCGWLFAVLCFPVGILCCLCLRERKCTKCGKKANT</sequence>
<evidence type="ECO:0000256" key="1">
    <source>
        <dbReference type="ARBA" id="ARBA00004155"/>
    </source>
</evidence>
<evidence type="ECO:0000313" key="14">
    <source>
        <dbReference type="EMBL" id="CAD7224409.1"/>
    </source>
</evidence>
<keyword evidence="7 13" id="KW-0472">Membrane</keyword>
<reference evidence="14" key="1">
    <citation type="submission" date="2020-11" db="EMBL/GenBank/DDBJ databases">
        <authorList>
            <person name="Tran Van P."/>
        </authorList>
    </citation>
    <scope>NUCLEOTIDE SEQUENCE</scope>
</reference>
<dbReference type="GO" id="GO:0005765">
    <property type="term" value="C:lysosomal membrane"/>
    <property type="evidence" value="ECO:0007669"/>
    <property type="project" value="UniProtKB-SubCell"/>
</dbReference>
<feature type="compositionally biased region" description="Pro residues" evidence="12">
    <location>
        <begin position="196"/>
        <end position="208"/>
    </location>
</feature>
<dbReference type="OrthoDB" id="431720at2759"/>
<evidence type="ECO:0000256" key="8">
    <source>
        <dbReference type="ARBA" id="ARBA00023228"/>
    </source>
</evidence>
<dbReference type="AlphaFoldDB" id="A0A7R8ZHY3"/>
<organism evidence="14">
    <name type="scientific">Cyprideis torosa</name>
    <dbReference type="NCBI Taxonomy" id="163714"/>
    <lineage>
        <taxon>Eukaryota</taxon>
        <taxon>Metazoa</taxon>
        <taxon>Ecdysozoa</taxon>
        <taxon>Arthropoda</taxon>
        <taxon>Crustacea</taxon>
        <taxon>Oligostraca</taxon>
        <taxon>Ostracoda</taxon>
        <taxon>Podocopa</taxon>
        <taxon>Podocopida</taxon>
        <taxon>Cytherocopina</taxon>
        <taxon>Cytheroidea</taxon>
        <taxon>Cytherideidae</taxon>
        <taxon>Cyprideis</taxon>
    </lineage>
</organism>
<gene>
    <name evidence="14" type="ORF">CTOB1V02_LOCUS2368</name>
</gene>
<dbReference type="PANTHER" id="PTHR13551">
    <property type="entry name" value="BRAIN PROTEIN I3"/>
    <property type="match status" value="1"/>
</dbReference>
<name>A0A7R8ZHY3_9CRUS</name>
<dbReference type="GO" id="GO:0048471">
    <property type="term" value="C:perinuclear region of cytoplasm"/>
    <property type="evidence" value="ECO:0007669"/>
    <property type="project" value="UniProtKB-SubCell"/>
</dbReference>
<evidence type="ECO:0000256" key="13">
    <source>
        <dbReference type="SAM" id="Phobius"/>
    </source>
</evidence>
<keyword evidence="8" id="KW-0458">Lysosome</keyword>
<keyword evidence="6 13" id="KW-1133">Transmembrane helix</keyword>
<evidence type="ECO:0000256" key="12">
    <source>
        <dbReference type="SAM" id="MobiDB-lite"/>
    </source>
</evidence>
<keyword evidence="4" id="KW-0963">Cytoplasm</keyword>
<dbReference type="Pfam" id="PF10164">
    <property type="entry name" value="BRI3"/>
    <property type="match status" value="1"/>
</dbReference>
<feature type="region of interest" description="Disordered" evidence="12">
    <location>
        <begin position="167"/>
        <end position="278"/>
    </location>
</feature>
<accession>A0A7R8ZHY3</accession>
<evidence type="ECO:0000256" key="9">
    <source>
        <dbReference type="ARBA" id="ARBA00035284"/>
    </source>
</evidence>
<evidence type="ECO:0000256" key="6">
    <source>
        <dbReference type="ARBA" id="ARBA00022989"/>
    </source>
</evidence>
<dbReference type="PANTHER" id="PTHR13551:SF1">
    <property type="entry name" value="MEMBRANE PROTEIN BRI3"/>
    <property type="match status" value="1"/>
</dbReference>
<feature type="compositionally biased region" description="Pro residues" evidence="12">
    <location>
        <begin position="216"/>
        <end position="242"/>
    </location>
</feature>
<evidence type="ECO:0000256" key="10">
    <source>
        <dbReference type="ARBA" id="ARBA00035449"/>
    </source>
</evidence>
<comment type="subcellular location">
    <subcellularLocation>
        <location evidence="2">Cytoplasm</location>
        <location evidence="2">Perinuclear region</location>
    </subcellularLocation>
    <subcellularLocation>
        <location evidence="1">Lysosome membrane</location>
        <topology evidence="1">Multi-pass membrane protein</topology>
    </subcellularLocation>
</comment>
<feature type="compositionally biased region" description="Pro residues" evidence="12">
    <location>
        <begin position="175"/>
        <end position="189"/>
    </location>
</feature>
<dbReference type="EMBL" id="OB660362">
    <property type="protein sequence ID" value="CAD7224409.1"/>
    <property type="molecule type" value="Genomic_DNA"/>
</dbReference>
<evidence type="ECO:0000256" key="7">
    <source>
        <dbReference type="ARBA" id="ARBA00023136"/>
    </source>
</evidence>
<evidence type="ECO:0000256" key="2">
    <source>
        <dbReference type="ARBA" id="ARBA00004556"/>
    </source>
</evidence>
<evidence type="ECO:0000256" key="4">
    <source>
        <dbReference type="ARBA" id="ARBA00022490"/>
    </source>
</evidence>
<dbReference type="InterPro" id="IPR019317">
    <property type="entry name" value="BRI3"/>
</dbReference>
<evidence type="ECO:0000256" key="5">
    <source>
        <dbReference type="ARBA" id="ARBA00022692"/>
    </source>
</evidence>
<protein>
    <recommendedName>
        <fullName evidence="9">Membrane protein BRI3</fullName>
    </recommendedName>
    <alternativeName>
        <fullName evidence="10">Brain protein I3</fullName>
    </alternativeName>
</protein>
<evidence type="ECO:0000256" key="3">
    <source>
        <dbReference type="ARBA" id="ARBA00008090"/>
    </source>
</evidence>